<dbReference type="PANTHER" id="PTHR46316:SF2">
    <property type="entry name" value="SNF1-RELATED PROTEIN KINASE REGULATORY SUBUNIT BETA-2"/>
    <property type="match status" value="1"/>
</dbReference>
<dbReference type="SUPFAM" id="SSF81296">
    <property type="entry name" value="E set domains"/>
    <property type="match status" value="1"/>
</dbReference>
<evidence type="ECO:0000256" key="1">
    <source>
        <dbReference type="ARBA" id="ARBA00010926"/>
    </source>
</evidence>
<dbReference type="EMBL" id="HBHW01035664">
    <property type="protein sequence ID" value="CAE0059317.1"/>
    <property type="molecule type" value="Transcribed_RNA"/>
</dbReference>
<dbReference type="InterPro" id="IPR006828">
    <property type="entry name" value="ASC_dom"/>
</dbReference>
<dbReference type="InterPro" id="IPR013783">
    <property type="entry name" value="Ig-like_fold"/>
</dbReference>
<organism evidence="3">
    <name type="scientific">Rhodosorus marinus</name>
    <dbReference type="NCBI Taxonomy" id="101924"/>
    <lineage>
        <taxon>Eukaryota</taxon>
        <taxon>Rhodophyta</taxon>
        <taxon>Stylonematophyceae</taxon>
        <taxon>Stylonematales</taxon>
        <taxon>Stylonemataceae</taxon>
        <taxon>Rhodosorus</taxon>
    </lineage>
</organism>
<dbReference type="SMART" id="SM01010">
    <property type="entry name" value="AMPKBI"/>
    <property type="match status" value="1"/>
</dbReference>
<name>A0A7S3A269_9RHOD</name>
<protein>
    <recommendedName>
        <fullName evidence="2">Association with the SNF1 complex (ASC) domain-containing protein</fullName>
    </recommendedName>
</protein>
<reference evidence="3" key="1">
    <citation type="submission" date="2021-01" db="EMBL/GenBank/DDBJ databases">
        <authorList>
            <person name="Corre E."/>
            <person name="Pelletier E."/>
            <person name="Niang G."/>
            <person name="Scheremetjew M."/>
            <person name="Finn R."/>
            <person name="Kale V."/>
            <person name="Holt S."/>
            <person name="Cochrane G."/>
            <person name="Meng A."/>
            <person name="Brown T."/>
            <person name="Cohen L."/>
        </authorList>
    </citation>
    <scope>NUCLEOTIDE SEQUENCE</scope>
    <source>
        <strain evidence="3">CCMP 769</strain>
    </source>
</reference>
<dbReference type="SUPFAM" id="SSF160219">
    <property type="entry name" value="AMPKBI-like"/>
    <property type="match status" value="1"/>
</dbReference>
<dbReference type="CDD" id="cd02859">
    <property type="entry name" value="E_set_AMPKbeta_like_N"/>
    <property type="match status" value="1"/>
</dbReference>
<dbReference type="Gene3D" id="2.60.40.10">
    <property type="entry name" value="Immunoglobulins"/>
    <property type="match status" value="1"/>
</dbReference>
<dbReference type="GO" id="GO:0005737">
    <property type="term" value="C:cytoplasm"/>
    <property type="evidence" value="ECO:0007669"/>
    <property type="project" value="UniProtKB-ARBA"/>
</dbReference>
<feature type="domain" description="Association with the SNF1 complex (ASC)" evidence="2">
    <location>
        <begin position="157"/>
        <end position="245"/>
    </location>
</feature>
<evidence type="ECO:0000313" key="3">
    <source>
        <dbReference type="EMBL" id="CAE0059317.1"/>
    </source>
</evidence>
<dbReference type="Gene3D" id="6.20.250.60">
    <property type="match status" value="1"/>
</dbReference>
<dbReference type="InterPro" id="IPR043554">
    <property type="entry name" value="KINB"/>
</dbReference>
<dbReference type="InterPro" id="IPR037256">
    <property type="entry name" value="ASC_dom_sf"/>
</dbReference>
<proteinExistence type="inferred from homology"/>
<dbReference type="PANTHER" id="PTHR46316">
    <property type="entry name" value="SNF1-RELATED PROTEIN KINASE REGULATORY SUBUNIT BETA-1"/>
    <property type="match status" value="1"/>
</dbReference>
<dbReference type="InterPro" id="IPR014756">
    <property type="entry name" value="Ig_E-set"/>
</dbReference>
<gene>
    <name evidence="3" type="ORF">RMAR00112_LOCUS27382</name>
</gene>
<dbReference type="InterPro" id="IPR032640">
    <property type="entry name" value="AMPK1_CBM"/>
</dbReference>
<comment type="similarity">
    <text evidence="1">Belongs to the 5'-AMP-activated protein kinase beta subunit family.</text>
</comment>
<dbReference type="AlphaFoldDB" id="A0A7S3A269"/>
<evidence type="ECO:0000259" key="2">
    <source>
        <dbReference type="SMART" id="SM01010"/>
    </source>
</evidence>
<sequence length="249" mass="27573">MGTSSSRPSFAVPTSLSMSESMGEGVVGAVGVQINVDEAESVGRFGDLGVAGGEVDLDSPVPTTFSWNLGGQQIYVTGAWDQWQTKQPLSRFGNEFTAVLLLPVGKFQYKYIVDGEWRPHREQPTERDEHGNLNNVVEVVEQKSAFDPNEAPTAAEPLSPLETYDDSVPNTDELRMSEIPELPELYRDPILNKERGGGQLDIPSHVCVGHLNTATRHFEDENITVLGITRRWRGKYVTTVIYSPRRDPD</sequence>
<accession>A0A7S3A269</accession>
<dbReference type="Pfam" id="PF04739">
    <property type="entry name" value="AMPKBI"/>
    <property type="match status" value="1"/>
</dbReference>
<dbReference type="Pfam" id="PF16561">
    <property type="entry name" value="AMPK1_CBM"/>
    <property type="match status" value="1"/>
</dbReference>